<dbReference type="KEGG" id="vg:36844628"/>
<gene>
    <name evidence="2" type="ORF">pqer_cds_1065</name>
</gene>
<feature type="compositionally biased region" description="Basic and acidic residues" evidence="1">
    <location>
        <begin position="1"/>
        <end position="10"/>
    </location>
</feature>
<reference evidence="2" key="1">
    <citation type="journal article" date="2018" name="Nat. Commun.">
        <title>Diversity and evolution of the emerging Pandoraviridae family.</title>
        <authorList>
            <person name="Legendre M."/>
            <person name="Fabre E."/>
            <person name="Poirot O."/>
            <person name="Jeudy S."/>
            <person name="Lartigue A."/>
            <person name="Alempic J.M."/>
            <person name="Beucher L."/>
            <person name="Philippe N."/>
            <person name="Bertaux L."/>
            <person name="Christo-Foroux E."/>
            <person name="Labadie K."/>
            <person name="Coute Y."/>
            <person name="Abergel C."/>
            <person name="Claverie J.M."/>
        </authorList>
    </citation>
    <scope>NUCLEOTIDE SEQUENCE [LARGE SCALE GENOMIC DNA]</scope>
    <source>
        <strain evidence="2">Quercus</strain>
    </source>
</reference>
<feature type="compositionally biased region" description="Low complexity" evidence="1">
    <location>
        <begin position="27"/>
        <end position="40"/>
    </location>
</feature>
<dbReference type="RefSeq" id="YP_009483756.1">
    <property type="nucleotide sequence ID" value="NC_037667.1"/>
</dbReference>
<accession>A0A2U7UAL4</accession>
<proteinExistence type="predicted"/>
<dbReference type="EMBL" id="MG011689">
    <property type="protein sequence ID" value="AVK75487.1"/>
    <property type="molecule type" value="Genomic_DNA"/>
</dbReference>
<evidence type="ECO:0000313" key="2">
    <source>
        <dbReference type="EMBL" id="AVK75487.1"/>
    </source>
</evidence>
<dbReference type="Proteomes" id="UP000248852">
    <property type="component" value="Segment"/>
</dbReference>
<protein>
    <submittedName>
        <fullName evidence="2">Uncharacterized protein</fullName>
    </submittedName>
</protein>
<evidence type="ECO:0000256" key="1">
    <source>
        <dbReference type="SAM" id="MobiDB-lite"/>
    </source>
</evidence>
<organism evidence="2">
    <name type="scientific">Pandoravirus quercus</name>
    <dbReference type="NCBI Taxonomy" id="2107709"/>
    <lineage>
        <taxon>Viruses</taxon>
        <taxon>Pandoravirus</taxon>
    </lineage>
</organism>
<feature type="compositionally biased region" description="Basic residues" evidence="1">
    <location>
        <begin position="17"/>
        <end position="26"/>
    </location>
</feature>
<dbReference type="GeneID" id="36844628"/>
<name>A0A2U7UAL4_9VIRU</name>
<feature type="region of interest" description="Disordered" evidence="1">
    <location>
        <begin position="1"/>
        <end position="105"/>
    </location>
</feature>
<sequence>MHHISKENVRLKALVRTQKKSSKPMKNKSGSNKSSVKPSPLHMPHEQNTPVTKGDSAAVTQDATERVSNRATAMSANAPVRVTLDTPHGQAPSASHGESEPQVAVDDEARELWTEDEVFEFPGGSARDQLIPVPAEVIEQFGPEEEGAEYEIWVLPSGEFIRKRVVDE</sequence>